<name>A0A3Q9RML2_9BACI</name>
<reference evidence="1 2" key="1">
    <citation type="submission" date="2018-01" db="EMBL/GenBank/DDBJ databases">
        <title>Bacillus asahii Genome sequencing and assembly.</title>
        <authorList>
            <person name="Jiang H."/>
            <person name="Feng Y."/>
            <person name="Zhao F."/>
            <person name="Lin X."/>
        </authorList>
    </citation>
    <scope>NUCLEOTIDE SEQUENCE [LARGE SCALE GENOMIC DNA]</scope>
    <source>
        <strain evidence="1 2">OM18</strain>
    </source>
</reference>
<evidence type="ECO:0000313" key="2">
    <source>
        <dbReference type="Proteomes" id="UP000283095"/>
    </source>
</evidence>
<dbReference type="KEGG" id="pasa:BAOM_2098"/>
<dbReference type="AlphaFoldDB" id="A0A3Q9RML2"/>
<dbReference type="EMBL" id="CP026095">
    <property type="protein sequence ID" value="AZV42707.1"/>
    <property type="molecule type" value="Genomic_DNA"/>
</dbReference>
<dbReference type="NCBIfam" id="TIGR01636">
    <property type="entry name" value="phage_rinA"/>
    <property type="match status" value="1"/>
</dbReference>
<organism evidence="1 2">
    <name type="scientific">Peribacillus asahii</name>
    <dbReference type="NCBI Taxonomy" id="228899"/>
    <lineage>
        <taxon>Bacteria</taxon>
        <taxon>Bacillati</taxon>
        <taxon>Bacillota</taxon>
        <taxon>Bacilli</taxon>
        <taxon>Bacillales</taxon>
        <taxon>Bacillaceae</taxon>
        <taxon>Peribacillus</taxon>
    </lineage>
</organism>
<dbReference type="RefSeq" id="WP_127760127.1">
    <property type="nucleotide sequence ID" value="NZ_CP026095.1"/>
</dbReference>
<protein>
    <submittedName>
        <fullName evidence="1">Uncharacterized protein</fullName>
    </submittedName>
</protein>
<gene>
    <name evidence="1" type="ORF">BAOM_2098</name>
</gene>
<dbReference type="OrthoDB" id="2735906at2"/>
<evidence type="ECO:0000313" key="1">
    <source>
        <dbReference type="EMBL" id="AZV42707.1"/>
    </source>
</evidence>
<proteinExistence type="predicted"/>
<accession>A0A3Q9RML2</accession>
<dbReference type="Proteomes" id="UP000283095">
    <property type="component" value="Chromosome"/>
</dbReference>
<dbReference type="InterPro" id="IPR006523">
    <property type="entry name" value="RinA"/>
</dbReference>
<sequence length="128" mass="14984">MESELCSYHDTLKEIQFLRNNIMFTKENYDENVGGGRSSLLSSPTEQIGVRLATHKKLNNLEEIAEAIEKVYNVVNDDYKKLIRLKYWTKPQTKTWEGIAAELHISRRKAFNWRDQIIQAVAEVLGWR</sequence>